<keyword evidence="23" id="KW-1185">Reference proteome</keyword>
<keyword evidence="9" id="KW-0862">Zinc</keyword>
<dbReference type="Pfam" id="PF01230">
    <property type="entry name" value="HIT"/>
    <property type="match status" value="1"/>
</dbReference>
<evidence type="ECO:0000256" key="2">
    <source>
        <dbReference type="ARBA" id="ARBA00004496"/>
    </source>
</evidence>
<evidence type="ECO:0000256" key="14">
    <source>
        <dbReference type="ARBA" id="ARBA00044639"/>
    </source>
</evidence>
<dbReference type="GO" id="GO:0000012">
    <property type="term" value="P:single strand break repair"/>
    <property type="evidence" value="ECO:0007669"/>
    <property type="project" value="TreeGrafter"/>
</dbReference>
<feature type="compositionally biased region" description="Polar residues" evidence="19">
    <location>
        <begin position="50"/>
        <end position="66"/>
    </location>
</feature>
<comment type="subcellular location">
    <subcellularLocation>
        <location evidence="2">Cytoplasm</location>
    </subcellularLocation>
    <subcellularLocation>
        <location evidence="1">Nucleus</location>
    </subcellularLocation>
</comment>
<evidence type="ECO:0000256" key="13">
    <source>
        <dbReference type="ARBA" id="ARBA00024601"/>
    </source>
</evidence>
<accession>A0A9P4JWK9</accession>
<protein>
    <recommendedName>
        <fullName evidence="17">Aprataxin-like protein</fullName>
        <ecNumber evidence="4">3.6.1.71</ecNumber>
        <ecNumber evidence="3">3.6.1.72</ecNumber>
    </recommendedName>
    <alternativeName>
        <fullName evidence="18">Hit family protein 3</fullName>
    </alternativeName>
</protein>
<evidence type="ECO:0000256" key="4">
    <source>
        <dbReference type="ARBA" id="ARBA00012496"/>
    </source>
</evidence>
<dbReference type="InterPro" id="IPR011146">
    <property type="entry name" value="HIT-like"/>
</dbReference>
<keyword evidence="7" id="KW-0227">DNA damage</keyword>
<feature type="domain" description="Aprataxin C2HE/C2H2/C2HC zinc finger" evidence="21">
    <location>
        <begin position="243"/>
        <end position="298"/>
    </location>
</feature>
<evidence type="ECO:0000256" key="19">
    <source>
        <dbReference type="SAM" id="MobiDB-lite"/>
    </source>
</evidence>
<evidence type="ECO:0000259" key="20">
    <source>
        <dbReference type="Pfam" id="PF01230"/>
    </source>
</evidence>
<evidence type="ECO:0000313" key="22">
    <source>
        <dbReference type="EMBL" id="KAF2258292.1"/>
    </source>
</evidence>
<dbReference type="EC" id="3.6.1.72" evidence="3"/>
<gene>
    <name evidence="22" type="ORF">CC78DRAFT_587338</name>
</gene>
<dbReference type="AlphaFoldDB" id="A0A9P4JWK9"/>
<feature type="compositionally biased region" description="Basic and acidic residues" evidence="19">
    <location>
        <begin position="20"/>
        <end position="35"/>
    </location>
</feature>
<dbReference type="GO" id="GO:0003725">
    <property type="term" value="F:double-stranded RNA binding"/>
    <property type="evidence" value="ECO:0007669"/>
    <property type="project" value="TreeGrafter"/>
</dbReference>
<dbReference type="GO" id="GO:0030983">
    <property type="term" value="F:mismatched DNA binding"/>
    <property type="evidence" value="ECO:0007669"/>
    <property type="project" value="TreeGrafter"/>
</dbReference>
<dbReference type="GO" id="GO:1990165">
    <property type="term" value="F:single-strand break-containing DNA binding"/>
    <property type="evidence" value="ECO:0007669"/>
    <property type="project" value="TreeGrafter"/>
</dbReference>
<dbReference type="PANTHER" id="PTHR12486:SF4">
    <property type="entry name" value="APRATAXIN"/>
    <property type="match status" value="1"/>
</dbReference>
<evidence type="ECO:0000256" key="11">
    <source>
        <dbReference type="ARBA" id="ARBA00023204"/>
    </source>
</evidence>
<evidence type="ECO:0000256" key="8">
    <source>
        <dbReference type="ARBA" id="ARBA00022801"/>
    </source>
</evidence>
<evidence type="ECO:0000259" key="21">
    <source>
        <dbReference type="Pfam" id="PF16278"/>
    </source>
</evidence>
<evidence type="ECO:0000256" key="7">
    <source>
        <dbReference type="ARBA" id="ARBA00022763"/>
    </source>
</evidence>
<dbReference type="SUPFAM" id="SSF54197">
    <property type="entry name" value="HIT-like"/>
    <property type="match status" value="1"/>
</dbReference>
<keyword evidence="8" id="KW-0378">Hydrolase</keyword>
<dbReference type="GO" id="GO:0005634">
    <property type="term" value="C:nucleus"/>
    <property type="evidence" value="ECO:0007669"/>
    <property type="project" value="UniProtKB-SubCell"/>
</dbReference>
<reference evidence="23" key="1">
    <citation type="journal article" date="2020" name="Stud. Mycol.">
        <title>101 Dothideomycetes genomes: A test case for predicting lifestyles and emergence of pathogens.</title>
        <authorList>
            <person name="Haridas S."/>
            <person name="Albert R."/>
            <person name="Binder M."/>
            <person name="Bloem J."/>
            <person name="LaButti K."/>
            <person name="Salamov A."/>
            <person name="Andreopoulos B."/>
            <person name="Baker S."/>
            <person name="Barry K."/>
            <person name="Bills G."/>
            <person name="Bluhm B."/>
            <person name="Cannon C."/>
            <person name="Castanera R."/>
            <person name="Culley D."/>
            <person name="Daum C."/>
            <person name="Ezra D."/>
            <person name="Gonzalez J."/>
            <person name="Henrissat B."/>
            <person name="Kuo A."/>
            <person name="Liang C."/>
            <person name="Lipzen A."/>
            <person name="Lutzoni F."/>
            <person name="Magnuson J."/>
            <person name="Mondo S."/>
            <person name="Nolan M."/>
            <person name="Ohm R."/>
            <person name="Pangilinan J."/>
            <person name="Park H.-J."/>
            <person name="Ramirez L."/>
            <person name="Alfaro M."/>
            <person name="Sun H."/>
            <person name="Tritt A."/>
            <person name="Yoshinaga Y."/>
            <person name="Zwiers L.-H."/>
            <person name="Turgeon B."/>
            <person name="Goodwin S."/>
            <person name="Spatafora J."/>
            <person name="Crous P."/>
            <person name="Grigoriev I."/>
        </authorList>
    </citation>
    <scope>NUCLEOTIDE SEQUENCE [LARGE SCALE GENOMIC DNA]</scope>
    <source>
        <strain evidence="23">CBS 304.66</strain>
    </source>
</reference>
<proteinExistence type="predicted"/>
<evidence type="ECO:0000256" key="6">
    <source>
        <dbReference type="ARBA" id="ARBA00022723"/>
    </source>
</evidence>
<dbReference type="OrthoDB" id="3512845at2759"/>
<evidence type="ECO:0000256" key="10">
    <source>
        <dbReference type="ARBA" id="ARBA00023125"/>
    </source>
</evidence>
<dbReference type="Pfam" id="PF16278">
    <property type="entry name" value="zf-C2HE"/>
    <property type="match status" value="1"/>
</dbReference>
<evidence type="ECO:0000256" key="1">
    <source>
        <dbReference type="ARBA" id="ARBA00004123"/>
    </source>
</evidence>
<keyword evidence="6" id="KW-0479">Metal-binding</keyword>
<dbReference type="Proteomes" id="UP000800093">
    <property type="component" value="Unassembled WGS sequence"/>
</dbReference>
<evidence type="ECO:0000256" key="17">
    <source>
        <dbReference type="ARBA" id="ARBA00068941"/>
    </source>
</evidence>
<evidence type="ECO:0000256" key="18">
    <source>
        <dbReference type="ARBA" id="ARBA00076243"/>
    </source>
</evidence>
<feature type="compositionally biased region" description="Basic and acidic residues" evidence="19">
    <location>
        <begin position="72"/>
        <end position="91"/>
    </location>
</feature>
<dbReference type="Gene3D" id="3.30.428.10">
    <property type="entry name" value="HIT-like"/>
    <property type="match status" value="1"/>
</dbReference>
<dbReference type="GO" id="GO:0046872">
    <property type="term" value="F:metal ion binding"/>
    <property type="evidence" value="ECO:0007669"/>
    <property type="project" value="UniProtKB-KW"/>
</dbReference>
<dbReference type="GO" id="GO:0120108">
    <property type="term" value="F:DNA-3'-diphospho-5'-guanosine diphosphatase activity"/>
    <property type="evidence" value="ECO:0007669"/>
    <property type="project" value="UniProtKB-EC"/>
</dbReference>
<evidence type="ECO:0000256" key="12">
    <source>
        <dbReference type="ARBA" id="ARBA00023242"/>
    </source>
</evidence>
<comment type="function">
    <text evidence="16">DNA-binding protein involved in single-strand DNA break repair, double-strand DNA break repair and base excision repair. Resolves abortive DNA ligation intermediates formed either at base excision sites, or when DNA ligases attempt to repair non-ligatable breaks induced by reactive oxygen species. Catalyzes the release of adenylate groups covalently linked to 5'-phosphate termini, resulting in the production of 5'-phosphate termini that can be efficiently rejoined. Likewise, catalyzes the release of 3'-linked guanosine (DNAppG) and inosine (DNAppI) from DNA, but has higher specific activity with 5'-linked adenosine (AppDNA).</text>
</comment>
<keyword evidence="12" id="KW-0539">Nucleus</keyword>
<comment type="caution">
    <text evidence="22">The sequence shown here is derived from an EMBL/GenBank/DDBJ whole genome shotgun (WGS) entry which is preliminary data.</text>
</comment>
<dbReference type="GO" id="GO:0033699">
    <property type="term" value="F:DNA 5'-adenosine monophosphate hydrolase activity"/>
    <property type="evidence" value="ECO:0007669"/>
    <property type="project" value="UniProtKB-EC"/>
</dbReference>
<dbReference type="InterPro" id="IPR032566">
    <property type="entry name" value="Znf-C2HE"/>
</dbReference>
<name>A0A9P4JWK9_9PLEO</name>
<dbReference type="GO" id="GO:0005737">
    <property type="term" value="C:cytoplasm"/>
    <property type="evidence" value="ECO:0007669"/>
    <property type="project" value="UniProtKB-SubCell"/>
</dbReference>
<feature type="region of interest" description="Disordered" evidence="19">
    <location>
        <begin position="1"/>
        <end position="92"/>
    </location>
</feature>
<organism evidence="22 23">
    <name type="scientific">Lojkania enalia</name>
    <dbReference type="NCBI Taxonomy" id="147567"/>
    <lineage>
        <taxon>Eukaryota</taxon>
        <taxon>Fungi</taxon>
        <taxon>Dikarya</taxon>
        <taxon>Ascomycota</taxon>
        <taxon>Pezizomycotina</taxon>
        <taxon>Dothideomycetes</taxon>
        <taxon>Pleosporomycetidae</taxon>
        <taxon>Pleosporales</taxon>
        <taxon>Pleosporales incertae sedis</taxon>
        <taxon>Lojkania</taxon>
    </lineage>
</organism>
<keyword evidence="5" id="KW-0963">Cytoplasm</keyword>
<comment type="catalytic activity">
    <reaction evidence="15">
        <text>a 5'-end adenosine-5'-diphospho-5'-ribonucleoside-2'-deoxyribonucleotide-DNA + H2O = a 5'-end 5'-phospho-ribonucleoside-2'-deoxyribonucleotide-DNA + AMP + 2 H(+)</text>
        <dbReference type="Rhea" id="RHEA:52132"/>
        <dbReference type="Rhea" id="RHEA-COMP:13182"/>
        <dbReference type="Rhea" id="RHEA-COMP:13183"/>
        <dbReference type="ChEBI" id="CHEBI:15377"/>
        <dbReference type="ChEBI" id="CHEBI:15378"/>
        <dbReference type="ChEBI" id="CHEBI:136414"/>
        <dbReference type="ChEBI" id="CHEBI:136415"/>
        <dbReference type="ChEBI" id="CHEBI:456215"/>
        <dbReference type="EC" id="3.6.1.71"/>
    </reaction>
</comment>
<evidence type="ECO:0000256" key="16">
    <source>
        <dbReference type="ARBA" id="ARBA00059438"/>
    </source>
</evidence>
<comment type="catalytic activity">
    <reaction evidence="14">
        <text>a 5'-end adenosine-5'-diphospho-5'-2'-deoxyribonucleoside-DNA + H2O = a 5'-end 5'-phospho-2'-deoxyribonucleoside-DNA + AMP + 2 H(+)</text>
        <dbReference type="Rhea" id="RHEA:52128"/>
        <dbReference type="Rhea" id="RHEA-COMP:13180"/>
        <dbReference type="Rhea" id="RHEA-COMP:13181"/>
        <dbReference type="ChEBI" id="CHEBI:15377"/>
        <dbReference type="ChEBI" id="CHEBI:15378"/>
        <dbReference type="ChEBI" id="CHEBI:136412"/>
        <dbReference type="ChEBI" id="CHEBI:136413"/>
        <dbReference type="ChEBI" id="CHEBI:456215"/>
        <dbReference type="EC" id="3.6.1.71"/>
    </reaction>
</comment>
<evidence type="ECO:0000256" key="3">
    <source>
        <dbReference type="ARBA" id="ARBA00012495"/>
    </source>
</evidence>
<comment type="catalytic activity">
    <reaction evidence="13">
        <text>a 3'-end 2'-deoxyribonucleotide-3'-diphospho-5'-guanosine-DNA + H2O = a 3'-end 2'-deoxyribonucleotide 3'-phosphate-DNA + GMP + 2 H(+)</text>
        <dbReference type="Rhea" id="RHEA:52140"/>
        <dbReference type="Rhea" id="RHEA-COMP:13186"/>
        <dbReference type="Rhea" id="RHEA-COMP:13187"/>
        <dbReference type="ChEBI" id="CHEBI:15377"/>
        <dbReference type="ChEBI" id="CHEBI:15378"/>
        <dbReference type="ChEBI" id="CHEBI:58115"/>
        <dbReference type="ChEBI" id="CHEBI:136419"/>
        <dbReference type="ChEBI" id="CHEBI:136420"/>
        <dbReference type="EC" id="3.6.1.72"/>
    </reaction>
</comment>
<evidence type="ECO:0000313" key="23">
    <source>
        <dbReference type="Proteomes" id="UP000800093"/>
    </source>
</evidence>
<keyword evidence="10" id="KW-0238">DNA-binding</keyword>
<evidence type="ECO:0000256" key="9">
    <source>
        <dbReference type="ARBA" id="ARBA00022833"/>
    </source>
</evidence>
<feature type="domain" description="HIT" evidence="20">
    <location>
        <begin position="94"/>
        <end position="227"/>
    </location>
</feature>
<dbReference type="GO" id="GO:0003697">
    <property type="term" value="F:single-stranded DNA binding"/>
    <property type="evidence" value="ECO:0007669"/>
    <property type="project" value="TreeGrafter"/>
</dbReference>
<dbReference type="EC" id="3.6.1.71" evidence="4"/>
<dbReference type="InterPro" id="IPR036265">
    <property type="entry name" value="HIT-like_sf"/>
</dbReference>
<evidence type="ECO:0000256" key="15">
    <source>
        <dbReference type="ARBA" id="ARBA00044713"/>
    </source>
</evidence>
<keyword evidence="11" id="KW-0234">DNA repair</keyword>
<dbReference type="FunFam" id="3.30.428.10:FF:000017">
    <property type="entry name" value="Aprataxin-like protein"/>
    <property type="match status" value="1"/>
</dbReference>
<sequence length="302" mass="34461">MATTARKAPIAADDIPNEGQEARDVNPKPEKRRNAFTELMTSKKPKTIPPETQSLDPPSAISTPTWRSLKRNPYDPRDGLGEYIEHPEKNPGGRVIQYDDEFVVIKDKYPKSSVHLLLIPRDLTLSRTHPLTALSTNPTLLSSIRQRVTSLKALVASELRRQYGRYSAADAPYQAALEALMSSDDPPAPENCAALLPPGRDWSREVVAGVHTHPSMNDLHIHIFSRDLHSECLKHKKHYLSFTTSFLVQIDELPLEDKSPRYHAGDWPSRDMHCWRCGRNFTNKFKALKEHLENEFEEWKRE</sequence>
<evidence type="ECO:0000256" key="5">
    <source>
        <dbReference type="ARBA" id="ARBA00022490"/>
    </source>
</evidence>
<dbReference type="EMBL" id="ML986773">
    <property type="protein sequence ID" value="KAF2258292.1"/>
    <property type="molecule type" value="Genomic_DNA"/>
</dbReference>
<dbReference type="PANTHER" id="PTHR12486">
    <property type="entry name" value="APRATAXIN-RELATED"/>
    <property type="match status" value="1"/>
</dbReference>